<dbReference type="GO" id="GO:1990904">
    <property type="term" value="C:ribonucleoprotein complex"/>
    <property type="evidence" value="ECO:0007669"/>
    <property type="project" value="UniProtKB-UniRule"/>
</dbReference>
<organism evidence="5 6">
    <name type="scientific">Rhodofomes roseus</name>
    <dbReference type="NCBI Taxonomy" id="34475"/>
    <lineage>
        <taxon>Eukaryota</taxon>
        <taxon>Fungi</taxon>
        <taxon>Dikarya</taxon>
        <taxon>Basidiomycota</taxon>
        <taxon>Agaricomycotina</taxon>
        <taxon>Agaricomycetes</taxon>
        <taxon>Polyporales</taxon>
        <taxon>Rhodofomes</taxon>
    </lineage>
</organism>
<dbReference type="Proteomes" id="UP000298390">
    <property type="component" value="Unassembled WGS sequence"/>
</dbReference>
<feature type="compositionally biased region" description="Basic residues" evidence="3">
    <location>
        <begin position="497"/>
        <end position="508"/>
    </location>
</feature>
<dbReference type="PROSITE" id="PS51939">
    <property type="entry name" value="XRRM"/>
    <property type="match status" value="1"/>
</dbReference>
<dbReference type="InterPro" id="IPR014886">
    <property type="entry name" value="La_xRRM"/>
</dbReference>
<gene>
    <name evidence="5" type="ORF">EVJ58_g1163</name>
</gene>
<evidence type="ECO:0000313" key="6">
    <source>
        <dbReference type="Proteomes" id="UP000298390"/>
    </source>
</evidence>
<evidence type="ECO:0000256" key="1">
    <source>
        <dbReference type="ARBA" id="ARBA00022884"/>
    </source>
</evidence>
<evidence type="ECO:0000313" key="5">
    <source>
        <dbReference type="EMBL" id="TFY68187.1"/>
    </source>
</evidence>
<dbReference type="STRING" id="34475.A0A4Y9Z2H6"/>
<feature type="compositionally biased region" description="Polar residues" evidence="3">
    <location>
        <begin position="475"/>
        <end position="484"/>
    </location>
</feature>
<feature type="domain" description="XRRM" evidence="4">
    <location>
        <begin position="350"/>
        <end position="508"/>
    </location>
</feature>
<accession>A0A4Y9Z2H6</accession>
<evidence type="ECO:0000256" key="2">
    <source>
        <dbReference type="PROSITE-ProRule" id="PRU01288"/>
    </source>
</evidence>
<protein>
    <recommendedName>
        <fullName evidence="4">XRRM domain-containing protein</fullName>
    </recommendedName>
</protein>
<name>A0A4Y9Z2H6_9APHY</name>
<proteinExistence type="predicted"/>
<reference evidence="5 6" key="1">
    <citation type="submission" date="2019-01" db="EMBL/GenBank/DDBJ databases">
        <title>Genome sequencing of the rare red list fungi Fomitopsis rosea.</title>
        <authorList>
            <person name="Buettner E."/>
            <person name="Kellner H."/>
        </authorList>
    </citation>
    <scope>NUCLEOTIDE SEQUENCE [LARGE SCALE GENOMIC DNA]</scope>
    <source>
        <strain evidence="5 6">DSM 105464</strain>
    </source>
</reference>
<dbReference type="InterPro" id="IPR012677">
    <property type="entry name" value="Nucleotide-bd_a/b_plait_sf"/>
</dbReference>
<evidence type="ECO:0000259" key="4">
    <source>
        <dbReference type="PROSITE" id="PS51939"/>
    </source>
</evidence>
<sequence length="508" mass="56266">MFPFIPRKVAQAGKSTAATASSSQSRRNTLPTTSTTRDSAAEGGQPVDVKGKRKAVDTDPAVEDYYSLLCLALSDHAIWADSHLRSRLINGSDGYIPLRYLLSHSPVLTGLDPSPSETVVAKVVRAQECAFLDIRVLVSAPSRAAWYGKDSAEDVLGGYEVRRRDWPEALRRIHQLTEDDWAARSVYVENIPFQYRTTAAIARFIRSLTVSPTSAEPSTPIQHIWLPPHVQDKPGDQPKCKGFALISVSTLAQAENLAHDWPWDVRRTDLYNVADTAEAQEAVKFGFRVMPRARWDALREEYLAYRQTLLDALAYSEHETGEAQETNTVEEHAPSHATAPSLPTTDLSSPYPQGCLVFVRNVHPETNKTTLRALFSQPFTESGAANTGVDYVDFSKGMDTCYLRLASARHTQLLTAFFAANPKAQNGGLDTTGVAPSPGTTLKAVTLEVVEGIREELYWNKVPEKVRRQAVEKATATSTASDQPENVGEEAFEPAEKKRKRKRRKRDE</sequence>
<keyword evidence="1 2" id="KW-0694">RNA-binding</keyword>
<dbReference type="GO" id="GO:0070034">
    <property type="term" value="F:telomerase RNA binding"/>
    <property type="evidence" value="ECO:0007669"/>
    <property type="project" value="InterPro"/>
</dbReference>
<dbReference type="Pfam" id="PF19977">
    <property type="entry name" value="xRRM"/>
    <property type="match status" value="1"/>
</dbReference>
<dbReference type="EMBL" id="SEKV01000036">
    <property type="protein sequence ID" value="TFY68187.1"/>
    <property type="molecule type" value="Genomic_DNA"/>
</dbReference>
<evidence type="ECO:0000256" key="3">
    <source>
        <dbReference type="SAM" id="MobiDB-lite"/>
    </source>
</evidence>
<dbReference type="Gene3D" id="3.30.70.330">
    <property type="match status" value="1"/>
</dbReference>
<comment type="caution">
    <text evidence="5">The sequence shown here is derived from an EMBL/GenBank/DDBJ whole genome shotgun (WGS) entry which is preliminary data.</text>
</comment>
<feature type="region of interest" description="Disordered" evidence="3">
    <location>
        <begin position="468"/>
        <end position="508"/>
    </location>
</feature>
<dbReference type="GO" id="GO:1904868">
    <property type="term" value="P:telomerase catalytic core complex assembly"/>
    <property type="evidence" value="ECO:0007669"/>
    <property type="project" value="InterPro"/>
</dbReference>
<dbReference type="AlphaFoldDB" id="A0A4Y9Z2H6"/>
<feature type="region of interest" description="Disordered" evidence="3">
    <location>
        <begin position="8"/>
        <end position="55"/>
    </location>
</feature>
<feature type="compositionally biased region" description="Polar residues" evidence="3">
    <location>
        <begin position="26"/>
        <end position="38"/>
    </location>
</feature>
<feature type="region of interest" description="Disordered" evidence="3">
    <location>
        <begin position="319"/>
        <end position="345"/>
    </location>
</feature>
<feature type="compositionally biased region" description="Low complexity" evidence="3">
    <location>
        <begin position="10"/>
        <end position="25"/>
    </location>
</feature>
<dbReference type="InterPro" id="IPR045537">
    <property type="entry name" value="Lar7_xRRM"/>
</dbReference>